<evidence type="ECO:0000256" key="7">
    <source>
        <dbReference type="ARBA" id="ARBA00023004"/>
    </source>
</evidence>
<dbReference type="Pfam" id="PF13353">
    <property type="entry name" value="Fer4_12"/>
    <property type="match status" value="1"/>
</dbReference>
<dbReference type="SFLD" id="SFLDG01118">
    <property type="entry name" value="activating_enzymes__group_2"/>
    <property type="match status" value="1"/>
</dbReference>
<dbReference type="SUPFAM" id="SSF102114">
    <property type="entry name" value="Radical SAM enzymes"/>
    <property type="match status" value="1"/>
</dbReference>
<comment type="similarity">
    <text evidence="2">Belongs to the organic radical-activating enzymes family.</text>
</comment>
<dbReference type="GO" id="GO:0016491">
    <property type="term" value="F:oxidoreductase activity"/>
    <property type="evidence" value="ECO:0007669"/>
    <property type="project" value="UniProtKB-KW"/>
</dbReference>
<organism evidence="11 12">
    <name type="scientific">Flammeovirga yaeyamensis</name>
    <dbReference type="NCBI Taxonomy" id="367791"/>
    <lineage>
        <taxon>Bacteria</taxon>
        <taxon>Pseudomonadati</taxon>
        <taxon>Bacteroidota</taxon>
        <taxon>Cytophagia</taxon>
        <taxon>Cytophagales</taxon>
        <taxon>Flammeovirgaceae</taxon>
        <taxon>Flammeovirga</taxon>
    </lineage>
</organism>
<dbReference type="EMBL" id="CP076133">
    <property type="protein sequence ID" value="QWG04414.1"/>
    <property type="molecule type" value="Genomic_DNA"/>
</dbReference>
<dbReference type="PROSITE" id="PS01087">
    <property type="entry name" value="RADICAL_ACTIVATING"/>
    <property type="match status" value="1"/>
</dbReference>
<feature type="domain" description="Radical SAM core" evidence="10">
    <location>
        <begin position="14"/>
        <end position="293"/>
    </location>
</feature>
<dbReference type="InterPro" id="IPR001989">
    <property type="entry name" value="Radical_activat_CS"/>
</dbReference>
<dbReference type="SFLD" id="SFLDS00029">
    <property type="entry name" value="Radical_SAM"/>
    <property type="match status" value="1"/>
</dbReference>
<accession>A0AAX1NAA3</accession>
<evidence type="ECO:0000313" key="11">
    <source>
        <dbReference type="EMBL" id="QWG04414.1"/>
    </source>
</evidence>
<dbReference type="SFLD" id="SFLDG01066">
    <property type="entry name" value="organic_radical-activating_enz"/>
    <property type="match status" value="1"/>
</dbReference>
<evidence type="ECO:0000256" key="8">
    <source>
        <dbReference type="ARBA" id="ARBA00023014"/>
    </source>
</evidence>
<evidence type="ECO:0000313" key="12">
    <source>
        <dbReference type="Proteomes" id="UP000678679"/>
    </source>
</evidence>
<comment type="cofactor">
    <cofactor evidence="1">
        <name>[4Fe-4S] cluster</name>
        <dbReference type="ChEBI" id="CHEBI:49883"/>
    </cofactor>
</comment>
<dbReference type="Gene3D" id="3.30.70.20">
    <property type="match status" value="1"/>
</dbReference>
<evidence type="ECO:0000259" key="9">
    <source>
        <dbReference type="PROSITE" id="PS51379"/>
    </source>
</evidence>
<dbReference type="PANTHER" id="PTHR30352">
    <property type="entry name" value="PYRUVATE FORMATE-LYASE-ACTIVATING ENZYME"/>
    <property type="match status" value="1"/>
</dbReference>
<dbReference type="SUPFAM" id="SSF54862">
    <property type="entry name" value="4Fe-4S ferredoxins"/>
    <property type="match status" value="1"/>
</dbReference>
<dbReference type="GO" id="GO:0051539">
    <property type="term" value="F:4 iron, 4 sulfur cluster binding"/>
    <property type="evidence" value="ECO:0007669"/>
    <property type="project" value="UniProtKB-KW"/>
</dbReference>
<dbReference type="PIRSF" id="PIRSF000371">
    <property type="entry name" value="PFL_act_enz"/>
    <property type="match status" value="1"/>
</dbReference>
<gene>
    <name evidence="11" type="ORF">KMW28_26325</name>
</gene>
<dbReference type="CDD" id="cd01335">
    <property type="entry name" value="Radical_SAM"/>
    <property type="match status" value="1"/>
</dbReference>
<dbReference type="InterPro" id="IPR017896">
    <property type="entry name" value="4Fe4S_Fe-S-bd"/>
</dbReference>
<dbReference type="RefSeq" id="WP_169663877.1">
    <property type="nucleotide sequence ID" value="NZ_CP076133.1"/>
</dbReference>
<sequence length="294" mass="34261">MKGVITKIQRLSIHDGPGIRSVVFMKGCNMRCAWCHNPETFLRKPEIERLENKCIQCLECIKVCETKALFVNNGKVHFNASKCTQCMECSEVCYSGSMHKIGEYHTIESLFKQIELDIPFFVKSKGGVTFSGGEPLIQHQFLYECIQYLRSKSIHICIESNFSMKWETIEKFLPLVDHWLIDLKLMTSVEHKKWTLIDNDKVLQNIKKLDSTGNSYELRTPLIPSVNDNDNEIQKLIQFVSSLDHCTNYQLNPYHTLGNQKYKNLGLENPFEIENEINRADLETWNKQLQQYRK</sequence>
<dbReference type="InterPro" id="IPR040074">
    <property type="entry name" value="BssD/PflA/YjjW"/>
</dbReference>
<evidence type="ECO:0000256" key="2">
    <source>
        <dbReference type="ARBA" id="ARBA00009777"/>
    </source>
</evidence>
<evidence type="ECO:0000256" key="3">
    <source>
        <dbReference type="ARBA" id="ARBA00022485"/>
    </source>
</evidence>
<keyword evidence="4" id="KW-0949">S-adenosyl-L-methionine</keyword>
<dbReference type="InterPro" id="IPR013785">
    <property type="entry name" value="Aldolase_TIM"/>
</dbReference>
<name>A0AAX1NAA3_9BACT</name>
<dbReference type="InterPro" id="IPR058240">
    <property type="entry name" value="rSAM_sf"/>
</dbReference>
<dbReference type="GO" id="GO:0046872">
    <property type="term" value="F:metal ion binding"/>
    <property type="evidence" value="ECO:0007669"/>
    <property type="project" value="UniProtKB-KW"/>
</dbReference>
<protein>
    <submittedName>
        <fullName evidence="11">Glycyl-radical enzyme activating protein</fullName>
    </submittedName>
</protein>
<proteinExistence type="inferred from homology"/>
<dbReference type="Proteomes" id="UP000678679">
    <property type="component" value="Chromosome 2"/>
</dbReference>
<evidence type="ECO:0000256" key="5">
    <source>
        <dbReference type="ARBA" id="ARBA00022723"/>
    </source>
</evidence>
<dbReference type="InterPro" id="IPR012839">
    <property type="entry name" value="Organic_radical_activase"/>
</dbReference>
<keyword evidence="7" id="KW-0408">Iron</keyword>
<dbReference type="Gene3D" id="3.20.20.70">
    <property type="entry name" value="Aldolase class I"/>
    <property type="match status" value="1"/>
</dbReference>
<evidence type="ECO:0000256" key="6">
    <source>
        <dbReference type="ARBA" id="ARBA00023002"/>
    </source>
</evidence>
<keyword evidence="5" id="KW-0479">Metal-binding</keyword>
<keyword evidence="6" id="KW-0560">Oxidoreductase</keyword>
<dbReference type="KEGG" id="fya:KMW28_26325"/>
<keyword evidence="8" id="KW-0411">Iron-sulfur</keyword>
<dbReference type="PROSITE" id="PS51379">
    <property type="entry name" value="4FE4S_FER_2"/>
    <property type="match status" value="2"/>
</dbReference>
<keyword evidence="3" id="KW-0004">4Fe-4S</keyword>
<dbReference type="AlphaFoldDB" id="A0AAX1NAA3"/>
<feature type="domain" description="4Fe-4S ferredoxin-type" evidence="9">
    <location>
        <begin position="75"/>
        <end position="103"/>
    </location>
</feature>
<reference evidence="11 12" key="1">
    <citation type="submission" date="2021-05" db="EMBL/GenBank/DDBJ databases">
        <title>Comparative genomic studies on the polysaccharide-degrading batcterial strains of the Flammeovirga genus.</title>
        <authorList>
            <person name="Zewei F."/>
            <person name="Zheng Z."/>
            <person name="Yu L."/>
            <person name="Ruyue G."/>
            <person name="Yanhong M."/>
            <person name="Yuanyuan C."/>
            <person name="Jingyan G."/>
            <person name="Wenjun H."/>
        </authorList>
    </citation>
    <scope>NUCLEOTIDE SEQUENCE [LARGE SCALE GENOMIC DNA]</scope>
    <source>
        <strain evidence="11 12">NBRC:100898</strain>
    </source>
</reference>
<evidence type="ECO:0000256" key="4">
    <source>
        <dbReference type="ARBA" id="ARBA00022691"/>
    </source>
</evidence>
<dbReference type="PROSITE" id="PS51918">
    <property type="entry name" value="RADICAL_SAM"/>
    <property type="match status" value="1"/>
</dbReference>
<dbReference type="PANTHER" id="PTHR30352:SF4">
    <property type="entry name" value="PYRUVATE FORMATE-LYASE 2-ACTIVATING ENZYME"/>
    <property type="match status" value="1"/>
</dbReference>
<evidence type="ECO:0000259" key="10">
    <source>
        <dbReference type="PROSITE" id="PS51918"/>
    </source>
</evidence>
<dbReference type="InterPro" id="IPR017900">
    <property type="entry name" value="4Fe4S_Fe_S_CS"/>
</dbReference>
<feature type="domain" description="4Fe-4S ferredoxin-type" evidence="9">
    <location>
        <begin position="43"/>
        <end position="74"/>
    </location>
</feature>
<keyword evidence="12" id="KW-1185">Reference proteome</keyword>
<dbReference type="Pfam" id="PF04055">
    <property type="entry name" value="Radical_SAM"/>
    <property type="match status" value="1"/>
</dbReference>
<dbReference type="InterPro" id="IPR034457">
    <property type="entry name" value="Organic_radical-activating"/>
</dbReference>
<dbReference type="InterPro" id="IPR007197">
    <property type="entry name" value="rSAM"/>
</dbReference>
<evidence type="ECO:0000256" key="1">
    <source>
        <dbReference type="ARBA" id="ARBA00001966"/>
    </source>
</evidence>
<dbReference type="PROSITE" id="PS00198">
    <property type="entry name" value="4FE4S_FER_1"/>
    <property type="match status" value="1"/>
</dbReference>
<dbReference type="NCBIfam" id="TIGR02494">
    <property type="entry name" value="PFLE_PFLC"/>
    <property type="match status" value="1"/>
</dbReference>